<organism evidence="10 11">
    <name type="scientific">Rhizobium helianthi</name>
    <dbReference type="NCBI Taxonomy" id="1132695"/>
    <lineage>
        <taxon>Bacteria</taxon>
        <taxon>Pseudomonadati</taxon>
        <taxon>Pseudomonadota</taxon>
        <taxon>Alphaproteobacteria</taxon>
        <taxon>Hyphomicrobiales</taxon>
        <taxon>Rhizobiaceae</taxon>
        <taxon>Rhizobium/Agrobacterium group</taxon>
        <taxon>Rhizobium</taxon>
    </lineage>
</organism>
<name>A0ABW4M1M5_9HYPH</name>
<reference evidence="11" key="1">
    <citation type="journal article" date="2019" name="Int. J. Syst. Evol. Microbiol.">
        <title>The Global Catalogue of Microorganisms (GCM) 10K type strain sequencing project: providing services to taxonomists for standard genome sequencing and annotation.</title>
        <authorList>
            <consortium name="The Broad Institute Genomics Platform"/>
            <consortium name="The Broad Institute Genome Sequencing Center for Infectious Disease"/>
            <person name="Wu L."/>
            <person name="Ma J."/>
        </authorList>
    </citation>
    <scope>NUCLEOTIDE SEQUENCE [LARGE SCALE GENOMIC DNA]</scope>
    <source>
        <strain evidence="11">CG52</strain>
    </source>
</reference>
<evidence type="ECO:0000256" key="7">
    <source>
        <dbReference type="SAM" id="MobiDB-lite"/>
    </source>
</evidence>
<feature type="transmembrane region" description="Helical" evidence="8">
    <location>
        <begin position="41"/>
        <end position="61"/>
    </location>
</feature>
<keyword evidence="10" id="KW-0645">Protease</keyword>
<evidence type="ECO:0000256" key="2">
    <source>
        <dbReference type="ARBA" id="ARBA00009045"/>
    </source>
</evidence>
<feature type="transmembrane region" description="Helical" evidence="8">
    <location>
        <begin position="160"/>
        <end position="181"/>
    </location>
</feature>
<evidence type="ECO:0000256" key="1">
    <source>
        <dbReference type="ARBA" id="ARBA00004141"/>
    </source>
</evidence>
<dbReference type="SUPFAM" id="SSF144091">
    <property type="entry name" value="Rhomboid-like"/>
    <property type="match status" value="1"/>
</dbReference>
<keyword evidence="6 8" id="KW-0472">Membrane</keyword>
<evidence type="ECO:0000313" key="10">
    <source>
        <dbReference type="EMBL" id="MFD1744313.1"/>
    </source>
</evidence>
<evidence type="ECO:0000256" key="5">
    <source>
        <dbReference type="ARBA" id="ARBA00022989"/>
    </source>
</evidence>
<evidence type="ECO:0000259" key="9">
    <source>
        <dbReference type="Pfam" id="PF01694"/>
    </source>
</evidence>
<keyword evidence="4 10" id="KW-0378">Hydrolase</keyword>
<dbReference type="PANTHER" id="PTHR43731:SF14">
    <property type="entry name" value="PRESENILIN-ASSOCIATED RHOMBOID-LIKE PROTEIN, MITOCHONDRIAL"/>
    <property type="match status" value="1"/>
</dbReference>
<feature type="compositionally biased region" description="Basic and acidic residues" evidence="7">
    <location>
        <begin position="13"/>
        <end position="27"/>
    </location>
</feature>
<feature type="transmembrane region" description="Helical" evidence="8">
    <location>
        <begin position="210"/>
        <end position="231"/>
    </location>
</feature>
<accession>A0ABW4M1M5</accession>
<evidence type="ECO:0000256" key="6">
    <source>
        <dbReference type="ARBA" id="ARBA00023136"/>
    </source>
</evidence>
<gene>
    <name evidence="10" type="ORF">ACFSE1_02455</name>
</gene>
<sequence>MDEKQTGLWSDEGEQRRHDHSGVEVERSASPSGQGNQRQPIVNLPSPLVICLILLIALFVIPNSVMSDEMRAYFLFELAFTPLRYVYPLADQGLEWLWTPVTYSLLHGSVEHLLFNGLWLAAFGAPVYRRIGFARFVVFWASSAAASAFFHAWLNWGQETVLIGASGVISALMGAACRFAFPAQGIRFGRVPAHLLPRQSITGAMRNRTVFIFTLIWFLGNVAIAIGLPVLGAEDAAVAWDAHIGGFLFGYLLFALFDPQSSPKN</sequence>
<dbReference type="RefSeq" id="WP_377396033.1">
    <property type="nucleotide sequence ID" value="NZ_JBHUEQ010000003.1"/>
</dbReference>
<dbReference type="Gene3D" id="1.20.1540.10">
    <property type="entry name" value="Rhomboid-like"/>
    <property type="match status" value="1"/>
</dbReference>
<evidence type="ECO:0000256" key="8">
    <source>
        <dbReference type="SAM" id="Phobius"/>
    </source>
</evidence>
<dbReference type="InterPro" id="IPR050925">
    <property type="entry name" value="Rhomboid_protease_S54"/>
</dbReference>
<comment type="similarity">
    <text evidence="2">Belongs to the peptidase S54 family.</text>
</comment>
<dbReference type="EMBL" id="JBHUEQ010000003">
    <property type="protein sequence ID" value="MFD1744313.1"/>
    <property type="molecule type" value="Genomic_DNA"/>
</dbReference>
<dbReference type="GO" id="GO:0006508">
    <property type="term" value="P:proteolysis"/>
    <property type="evidence" value="ECO:0007669"/>
    <property type="project" value="UniProtKB-KW"/>
</dbReference>
<comment type="subcellular location">
    <subcellularLocation>
        <location evidence="1">Membrane</location>
        <topology evidence="1">Multi-pass membrane protein</topology>
    </subcellularLocation>
</comment>
<feature type="transmembrane region" description="Helical" evidence="8">
    <location>
        <begin position="110"/>
        <end position="129"/>
    </location>
</feature>
<dbReference type="InterPro" id="IPR022764">
    <property type="entry name" value="Peptidase_S54_rhomboid_dom"/>
</dbReference>
<dbReference type="Pfam" id="PF01694">
    <property type="entry name" value="Rhomboid"/>
    <property type="match status" value="1"/>
</dbReference>
<keyword evidence="5 8" id="KW-1133">Transmembrane helix</keyword>
<dbReference type="EC" id="3.4.21.-" evidence="10"/>
<proteinExistence type="inferred from homology"/>
<feature type="domain" description="Peptidase S54 rhomboid" evidence="9">
    <location>
        <begin position="97"/>
        <end position="256"/>
    </location>
</feature>
<keyword evidence="11" id="KW-1185">Reference proteome</keyword>
<dbReference type="PANTHER" id="PTHR43731">
    <property type="entry name" value="RHOMBOID PROTEASE"/>
    <property type="match status" value="1"/>
</dbReference>
<evidence type="ECO:0000313" key="11">
    <source>
        <dbReference type="Proteomes" id="UP001597322"/>
    </source>
</evidence>
<protein>
    <submittedName>
        <fullName evidence="10">Rhomboid family intramembrane serine protease</fullName>
        <ecNumber evidence="10">3.4.21.-</ecNumber>
    </submittedName>
</protein>
<keyword evidence="3 8" id="KW-0812">Transmembrane</keyword>
<evidence type="ECO:0000256" key="4">
    <source>
        <dbReference type="ARBA" id="ARBA00022801"/>
    </source>
</evidence>
<dbReference type="Proteomes" id="UP001597322">
    <property type="component" value="Unassembled WGS sequence"/>
</dbReference>
<feature type="region of interest" description="Disordered" evidence="7">
    <location>
        <begin position="1"/>
        <end position="38"/>
    </location>
</feature>
<comment type="caution">
    <text evidence="10">The sequence shown here is derived from an EMBL/GenBank/DDBJ whole genome shotgun (WGS) entry which is preliminary data.</text>
</comment>
<feature type="transmembrane region" description="Helical" evidence="8">
    <location>
        <begin position="136"/>
        <end position="154"/>
    </location>
</feature>
<feature type="compositionally biased region" description="Polar residues" evidence="7">
    <location>
        <begin position="29"/>
        <end position="38"/>
    </location>
</feature>
<evidence type="ECO:0000256" key="3">
    <source>
        <dbReference type="ARBA" id="ARBA00022692"/>
    </source>
</evidence>
<dbReference type="GO" id="GO:0008233">
    <property type="term" value="F:peptidase activity"/>
    <property type="evidence" value="ECO:0007669"/>
    <property type="project" value="UniProtKB-KW"/>
</dbReference>
<feature type="transmembrane region" description="Helical" evidence="8">
    <location>
        <begin position="237"/>
        <end position="257"/>
    </location>
</feature>
<dbReference type="InterPro" id="IPR035952">
    <property type="entry name" value="Rhomboid-like_sf"/>
</dbReference>